<comment type="subcellular location">
    <subcellularLocation>
        <location evidence="1">Nucleus</location>
    </subcellularLocation>
</comment>
<organism evidence="7">
    <name type="scientific">Hadrurus spadix</name>
    <dbReference type="NCBI Taxonomy" id="141984"/>
    <lineage>
        <taxon>Eukaryota</taxon>
        <taxon>Metazoa</taxon>
        <taxon>Ecdysozoa</taxon>
        <taxon>Arthropoda</taxon>
        <taxon>Chelicerata</taxon>
        <taxon>Arachnida</taxon>
        <taxon>Scorpiones</taxon>
        <taxon>Iurida</taxon>
        <taxon>Iuroidea</taxon>
        <taxon>Hadrurus</taxon>
    </lineage>
</organism>
<evidence type="ECO:0000313" key="7">
    <source>
        <dbReference type="EMBL" id="JAV47759.1"/>
    </source>
</evidence>
<evidence type="ECO:0000256" key="4">
    <source>
        <dbReference type="PROSITE-ProRule" id="PRU00267"/>
    </source>
</evidence>
<dbReference type="Pfam" id="PF00505">
    <property type="entry name" value="HMG_box"/>
    <property type="match status" value="1"/>
</dbReference>
<feature type="compositionally biased region" description="Polar residues" evidence="5">
    <location>
        <begin position="427"/>
        <end position="437"/>
    </location>
</feature>
<sequence length="554" mass="60857">MAQLYEPYVYKPVDNFDLSLNITEFNPYYSAAYMSIDQTFHTPSFGDEEFDIPPLHIPLATGDTSVEQHQTYNPEENQQQQQDQQTMGEANTIAPSNSPTVGMMEPVHTSYSGQGAPELYTNQVTSPNSIQLTSHTYNMQQQSYVTSPTMEHQRQDIQCLQPSSTQPHQVSIGMQQQQPLLTTISRSQLADQLGLQIGMSMGRTTSIGNSPPGSNHTSPGLETSEDSDDNTQVNQMTGNMKRVESEHSMLLRTMAAPKKPKPQKKKKKKDPNEPQKPVSAYALFFRDRQAAIKGQNPNASFGEVSKIVASMWDSLDAEHKGGYKRKTEAAKKEYLKALAAYRASLVSKAAADQSETVYTSTTSPVSNSSSPSSSPDMVQCISPVQKKSPPISSSPPILTNMNAVSPTHASNKVWNMAMTTSPTLVRQGSPIMQTSPGDHSPPTMTHHISSPPHISQSQMAQSPPPITNQSMSPSYGQNIVHSPSPPHKPQSMSQLPISHSPLQTCLRQGCNNPPIDSPDWDREYCSSECVVSHCRDVFTAWVASRQTTNSYAVK</sequence>
<dbReference type="AlphaFoldDB" id="A0A1W7R9D8"/>
<protein>
    <submittedName>
        <fullName evidence="7">Thymocyte selection-associated high mobility group box protein TOX</fullName>
    </submittedName>
</protein>
<feature type="region of interest" description="Disordered" evidence="5">
    <location>
        <begin position="201"/>
        <end position="233"/>
    </location>
</feature>
<dbReference type="Gene3D" id="1.10.30.10">
    <property type="entry name" value="High mobility group box domain"/>
    <property type="match status" value="1"/>
</dbReference>
<feature type="compositionally biased region" description="Basic residues" evidence="5">
    <location>
        <begin position="258"/>
        <end position="269"/>
    </location>
</feature>
<dbReference type="GO" id="GO:0031490">
    <property type="term" value="F:chromatin DNA binding"/>
    <property type="evidence" value="ECO:0007669"/>
    <property type="project" value="TreeGrafter"/>
</dbReference>
<evidence type="ECO:0000259" key="6">
    <source>
        <dbReference type="PROSITE" id="PS50118"/>
    </source>
</evidence>
<dbReference type="InterPro" id="IPR009071">
    <property type="entry name" value="HMG_box_dom"/>
</dbReference>
<dbReference type="CDD" id="cd21995">
    <property type="entry name" value="HMG-box_TOX-like"/>
    <property type="match status" value="1"/>
</dbReference>
<proteinExistence type="predicted"/>
<dbReference type="PANTHER" id="PTHR45781">
    <property type="entry name" value="AGAP000281-PA"/>
    <property type="match status" value="1"/>
</dbReference>
<feature type="region of interest" description="Disordered" evidence="5">
    <location>
        <begin position="68"/>
        <end position="120"/>
    </location>
</feature>
<feature type="compositionally biased region" description="Low complexity" evidence="5">
    <location>
        <begin position="446"/>
        <end position="458"/>
    </location>
</feature>
<name>A0A1W7R9D8_9SCOR</name>
<feature type="compositionally biased region" description="Polar residues" evidence="5">
    <location>
        <begin position="202"/>
        <end position="221"/>
    </location>
</feature>
<dbReference type="PANTHER" id="PTHR45781:SF1">
    <property type="entry name" value="HMG BOX DOMAIN-CONTAINING PROTEIN"/>
    <property type="match status" value="1"/>
</dbReference>
<evidence type="ECO:0000256" key="2">
    <source>
        <dbReference type="ARBA" id="ARBA00023125"/>
    </source>
</evidence>
<dbReference type="InterPro" id="IPR051365">
    <property type="entry name" value="TOX_HMG-box_domain"/>
</dbReference>
<dbReference type="SUPFAM" id="SSF47095">
    <property type="entry name" value="HMG-box"/>
    <property type="match status" value="1"/>
</dbReference>
<accession>A0A1W7R9D8</accession>
<dbReference type="InterPro" id="IPR036910">
    <property type="entry name" value="HMG_box_dom_sf"/>
</dbReference>
<feature type="compositionally biased region" description="Low complexity" evidence="5">
    <location>
        <begin position="359"/>
        <end position="375"/>
    </location>
</feature>
<feature type="region of interest" description="Disordered" evidence="5">
    <location>
        <begin position="352"/>
        <end position="396"/>
    </location>
</feature>
<feature type="domain" description="HMG box" evidence="6">
    <location>
        <begin position="274"/>
        <end position="342"/>
    </location>
</feature>
<feature type="compositionally biased region" description="Polar residues" evidence="5">
    <location>
        <begin position="86"/>
        <end position="100"/>
    </location>
</feature>
<dbReference type="FunFam" id="1.10.30.10:FF:000005">
    <property type="entry name" value="TOX high mobility group box family member 3"/>
    <property type="match status" value="1"/>
</dbReference>
<keyword evidence="3 4" id="KW-0539">Nucleus</keyword>
<dbReference type="SMART" id="SM00398">
    <property type="entry name" value="HMG"/>
    <property type="match status" value="1"/>
</dbReference>
<feature type="compositionally biased region" description="Polar residues" evidence="5">
    <location>
        <begin position="467"/>
        <end position="481"/>
    </location>
</feature>
<evidence type="ECO:0000256" key="1">
    <source>
        <dbReference type="ARBA" id="ARBA00004123"/>
    </source>
</evidence>
<evidence type="ECO:0000256" key="5">
    <source>
        <dbReference type="SAM" id="MobiDB-lite"/>
    </source>
</evidence>
<keyword evidence="2 4" id="KW-0238">DNA-binding</keyword>
<feature type="region of interest" description="Disordered" evidence="5">
    <location>
        <begin position="252"/>
        <end position="278"/>
    </location>
</feature>
<feature type="compositionally biased region" description="Polar residues" evidence="5">
    <location>
        <begin position="68"/>
        <end position="77"/>
    </location>
</feature>
<dbReference type="GO" id="GO:0005634">
    <property type="term" value="C:nucleus"/>
    <property type="evidence" value="ECO:0007669"/>
    <property type="project" value="UniProtKB-SubCell"/>
</dbReference>
<dbReference type="PRINTS" id="PR00886">
    <property type="entry name" value="HIGHMOBLTY12"/>
</dbReference>
<dbReference type="EMBL" id="GFAH01000630">
    <property type="protein sequence ID" value="JAV47759.1"/>
    <property type="molecule type" value="Transcribed_RNA"/>
</dbReference>
<feature type="DNA-binding region" description="HMG box" evidence="4">
    <location>
        <begin position="274"/>
        <end position="342"/>
    </location>
</feature>
<reference evidence="7" key="1">
    <citation type="submission" date="2016-11" db="EMBL/GenBank/DDBJ databases">
        <title>Venom-gland transcriptomics and venom proteomics of the black-back scorpion (Hadrurus spadix) reveal detectability challenges and an unexplored realm of animal toxin diversity.</title>
        <authorList>
            <person name="Rokyta D.R."/>
            <person name="Ward M.J."/>
        </authorList>
    </citation>
    <scope>NUCLEOTIDE SEQUENCE</scope>
    <source>
        <tissue evidence="7">Venom gland</tissue>
    </source>
</reference>
<dbReference type="PROSITE" id="PS50118">
    <property type="entry name" value="HMG_BOX_2"/>
    <property type="match status" value="1"/>
</dbReference>
<dbReference type="GO" id="GO:0006357">
    <property type="term" value="P:regulation of transcription by RNA polymerase II"/>
    <property type="evidence" value="ECO:0007669"/>
    <property type="project" value="TreeGrafter"/>
</dbReference>
<feature type="region of interest" description="Disordered" evidence="5">
    <location>
        <begin position="427"/>
        <end position="496"/>
    </location>
</feature>
<evidence type="ECO:0000256" key="3">
    <source>
        <dbReference type="ARBA" id="ARBA00023242"/>
    </source>
</evidence>